<dbReference type="OrthoDB" id="3538028at2"/>
<reference evidence="3 4" key="1">
    <citation type="submission" date="2019-10" db="EMBL/GenBank/DDBJ databases">
        <title>Whole genome shotgun sequence of Acrocarpospora pleiomorpha NBRC 16267.</title>
        <authorList>
            <person name="Ichikawa N."/>
            <person name="Kimura A."/>
            <person name="Kitahashi Y."/>
            <person name="Komaki H."/>
            <person name="Oguchi A."/>
        </authorList>
    </citation>
    <scope>NUCLEOTIDE SEQUENCE [LARGE SCALE GENOMIC DNA]</scope>
    <source>
        <strain evidence="3 4">NBRC 16267</strain>
    </source>
</reference>
<evidence type="ECO:0000256" key="1">
    <source>
        <dbReference type="SAM" id="SignalP"/>
    </source>
</evidence>
<dbReference type="RefSeq" id="WP_155343047.1">
    <property type="nucleotide sequence ID" value="NZ_BAAAHM010000011.1"/>
</dbReference>
<keyword evidence="1" id="KW-0732">Signal</keyword>
<evidence type="ECO:0000313" key="3">
    <source>
        <dbReference type="EMBL" id="GES17894.1"/>
    </source>
</evidence>
<organism evidence="3 4">
    <name type="scientific">Acrocarpospora pleiomorpha</name>
    <dbReference type="NCBI Taxonomy" id="90975"/>
    <lineage>
        <taxon>Bacteria</taxon>
        <taxon>Bacillati</taxon>
        <taxon>Actinomycetota</taxon>
        <taxon>Actinomycetes</taxon>
        <taxon>Streptosporangiales</taxon>
        <taxon>Streptosporangiaceae</taxon>
        <taxon>Acrocarpospora</taxon>
    </lineage>
</organism>
<comment type="caution">
    <text evidence="3">The sequence shown here is derived from an EMBL/GenBank/DDBJ whole genome shotgun (WGS) entry which is preliminary data.</text>
</comment>
<dbReference type="Pfam" id="PF03713">
    <property type="entry name" value="DUF305"/>
    <property type="match status" value="1"/>
</dbReference>
<dbReference type="PANTHER" id="PTHR36933:SF1">
    <property type="entry name" value="SLL0788 PROTEIN"/>
    <property type="match status" value="1"/>
</dbReference>
<keyword evidence="4" id="KW-1185">Reference proteome</keyword>
<sequence length="208" mass="21807">MRNLLILSFLVAACAPSPAAVTPQISAPPPVATTTLNPTTLSSATLNPDPLSTGTLNATDIAWAQLMIPMHEGLLQLLDQAPSRVTDPDLARLAAQVGTAHRAELPALREILTRAGITGANPHEGHDMPGMVTKTDLTMITPITGPAFTRLFIAHLRGHLEQVTLISKAEGKSGTDPTAHTLATAMVKSRTAQLATLNHLTSTEPASN</sequence>
<evidence type="ECO:0000259" key="2">
    <source>
        <dbReference type="Pfam" id="PF03713"/>
    </source>
</evidence>
<dbReference type="InterPro" id="IPR005183">
    <property type="entry name" value="DUF305_CopM-like"/>
</dbReference>
<accession>A0A5M3X9V3</accession>
<gene>
    <name evidence="3" type="ORF">Aple_007890</name>
</gene>
<protein>
    <recommendedName>
        <fullName evidence="2">DUF305 domain-containing protein</fullName>
    </recommendedName>
</protein>
<name>A0A5M3X9V3_9ACTN</name>
<evidence type="ECO:0000313" key="4">
    <source>
        <dbReference type="Proteomes" id="UP000377595"/>
    </source>
</evidence>
<feature type="signal peptide" evidence="1">
    <location>
        <begin position="1"/>
        <end position="19"/>
    </location>
</feature>
<dbReference type="Gene3D" id="1.20.1260.10">
    <property type="match status" value="1"/>
</dbReference>
<dbReference type="Proteomes" id="UP000377595">
    <property type="component" value="Unassembled WGS sequence"/>
</dbReference>
<dbReference type="EMBL" id="BLAF01000005">
    <property type="protein sequence ID" value="GES17894.1"/>
    <property type="molecule type" value="Genomic_DNA"/>
</dbReference>
<feature type="chain" id="PRO_5024289520" description="DUF305 domain-containing protein" evidence="1">
    <location>
        <begin position="20"/>
        <end position="208"/>
    </location>
</feature>
<feature type="domain" description="DUF305" evidence="2">
    <location>
        <begin position="60"/>
        <end position="200"/>
    </location>
</feature>
<dbReference type="AlphaFoldDB" id="A0A5M3X9V3"/>
<dbReference type="PANTHER" id="PTHR36933">
    <property type="entry name" value="SLL0788 PROTEIN"/>
    <property type="match status" value="1"/>
</dbReference>
<proteinExistence type="predicted"/>
<dbReference type="InterPro" id="IPR012347">
    <property type="entry name" value="Ferritin-like"/>
</dbReference>